<gene>
    <name evidence="2" type="ORF">ESO86_16345</name>
</gene>
<feature type="non-terminal residue" evidence="2">
    <location>
        <position position="87"/>
    </location>
</feature>
<feature type="domain" description="Arginyl tRNA synthetase N-terminal" evidence="1">
    <location>
        <begin position="12"/>
        <end position="86"/>
    </location>
</feature>
<dbReference type="InterPro" id="IPR005148">
    <property type="entry name" value="Arg-tRNA-synth_N"/>
</dbReference>
<proteinExistence type="predicted"/>
<dbReference type="GO" id="GO:0005524">
    <property type="term" value="F:ATP binding"/>
    <property type="evidence" value="ECO:0007669"/>
    <property type="project" value="InterPro"/>
</dbReference>
<dbReference type="SUPFAM" id="SSF55190">
    <property type="entry name" value="Arginyl-tRNA synthetase (ArgRS), N-terminal 'additional' domain"/>
    <property type="match status" value="1"/>
</dbReference>
<name>A0A4Q2J986_9MICO</name>
<dbReference type="GO" id="GO:0004814">
    <property type="term" value="F:arginine-tRNA ligase activity"/>
    <property type="evidence" value="ECO:0007669"/>
    <property type="project" value="InterPro"/>
</dbReference>
<keyword evidence="2" id="KW-0436">Ligase</keyword>
<evidence type="ECO:0000313" key="2">
    <source>
        <dbReference type="EMBL" id="RXZ41531.1"/>
    </source>
</evidence>
<accession>A0A4Q2J986</accession>
<dbReference type="InterPro" id="IPR036695">
    <property type="entry name" value="Arg-tRNA-synth_N_sf"/>
</dbReference>
<dbReference type="Gene3D" id="3.30.1360.70">
    <property type="entry name" value="Arginyl tRNA synthetase N-terminal domain"/>
    <property type="match status" value="1"/>
</dbReference>
<evidence type="ECO:0000313" key="3">
    <source>
        <dbReference type="Proteomes" id="UP000292881"/>
    </source>
</evidence>
<evidence type="ECO:0000259" key="1">
    <source>
        <dbReference type="SMART" id="SM01016"/>
    </source>
</evidence>
<dbReference type="SMART" id="SM01016">
    <property type="entry name" value="Arg_tRNA_synt_N"/>
    <property type="match status" value="1"/>
</dbReference>
<dbReference type="Pfam" id="PF03485">
    <property type="entry name" value="Arg_tRNA_synt_N"/>
    <property type="match status" value="1"/>
</dbReference>
<dbReference type="GO" id="GO:0006420">
    <property type="term" value="P:arginyl-tRNA aminoacylation"/>
    <property type="evidence" value="ECO:0007669"/>
    <property type="project" value="InterPro"/>
</dbReference>
<comment type="caution">
    <text evidence="2">The sequence shown here is derived from an EMBL/GenBank/DDBJ whole genome shotgun (WGS) entry which is preliminary data.</text>
</comment>
<dbReference type="EMBL" id="SDPL01000519">
    <property type="protein sequence ID" value="RXZ41531.1"/>
    <property type="molecule type" value="Genomic_DNA"/>
</dbReference>
<keyword evidence="3" id="KW-1185">Reference proteome</keyword>
<organism evidence="2 3">
    <name type="scientific">Agromyces binzhouensis</name>
    <dbReference type="NCBI Taxonomy" id="1817495"/>
    <lineage>
        <taxon>Bacteria</taxon>
        <taxon>Bacillati</taxon>
        <taxon>Actinomycetota</taxon>
        <taxon>Actinomycetes</taxon>
        <taxon>Micrococcales</taxon>
        <taxon>Microbacteriaceae</taxon>
        <taxon>Agromyces</taxon>
    </lineage>
</organism>
<dbReference type="Proteomes" id="UP000292881">
    <property type="component" value="Unassembled WGS sequence"/>
</dbReference>
<sequence length="87" mass="9131">MTPADLSRALYDLVDALVARRREAGADVELDLAPDAVTLERPKLREHGDWASSIALRIAKPLGANPRELATELAAGLAGVDGVASAE</sequence>
<reference evidence="2 3" key="1">
    <citation type="submission" date="2019-01" db="EMBL/GenBank/DDBJ databases">
        <authorList>
            <person name="Li J."/>
        </authorList>
    </citation>
    <scope>NUCLEOTIDE SEQUENCE [LARGE SCALE GENOMIC DNA]</scope>
    <source>
        <strain evidence="2 3">CGMCC 4.7180</strain>
    </source>
</reference>
<dbReference type="AlphaFoldDB" id="A0A4Q2J986"/>
<dbReference type="GO" id="GO:0005737">
    <property type="term" value="C:cytoplasm"/>
    <property type="evidence" value="ECO:0007669"/>
    <property type="project" value="InterPro"/>
</dbReference>
<protein>
    <submittedName>
        <fullName evidence="2">Arginine--tRNA ligase</fullName>
    </submittedName>
</protein>